<keyword evidence="16 24" id="KW-0472">Membrane</keyword>
<evidence type="ECO:0000256" key="19">
    <source>
        <dbReference type="ARBA" id="ARBA00023319"/>
    </source>
</evidence>
<feature type="domain" description="Fibronectin type-III" evidence="26">
    <location>
        <begin position="638"/>
        <end position="733"/>
    </location>
</feature>
<dbReference type="EMBL" id="KN122379">
    <property type="protein sequence ID" value="KFO30804.1"/>
    <property type="molecule type" value="Genomic_DNA"/>
</dbReference>
<dbReference type="InterPro" id="IPR003961">
    <property type="entry name" value="FN3_dom"/>
</dbReference>
<organism evidence="27 28">
    <name type="scientific">Fukomys damarensis</name>
    <name type="common">Damaraland mole rat</name>
    <name type="synonym">Cryptomys damarensis</name>
    <dbReference type="NCBI Taxonomy" id="885580"/>
    <lineage>
        <taxon>Eukaryota</taxon>
        <taxon>Metazoa</taxon>
        <taxon>Chordata</taxon>
        <taxon>Craniata</taxon>
        <taxon>Vertebrata</taxon>
        <taxon>Euteleostomi</taxon>
        <taxon>Mammalia</taxon>
        <taxon>Eutheria</taxon>
        <taxon>Euarchontoglires</taxon>
        <taxon>Glires</taxon>
        <taxon>Rodentia</taxon>
        <taxon>Hystricomorpha</taxon>
        <taxon>Bathyergidae</taxon>
        <taxon>Fukomys</taxon>
    </lineage>
</organism>
<feature type="domain" description="Fibronectin type-III" evidence="26">
    <location>
        <begin position="778"/>
        <end position="873"/>
    </location>
</feature>
<evidence type="ECO:0000256" key="16">
    <source>
        <dbReference type="ARBA" id="ARBA00023136"/>
    </source>
</evidence>
<evidence type="ECO:0000313" key="28">
    <source>
        <dbReference type="Proteomes" id="UP000028990"/>
    </source>
</evidence>
<evidence type="ECO:0000256" key="5">
    <source>
        <dbReference type="ARBA" id="ARBA00022475"/>
    </source>
</evidence>
<dbReference type="FunFam" id="2.60.40.10:FF:000742">
    <property type="entry name" value="neural cell adhesion molecule L1-like protein isoform X2"/>
    <property type="match status" value="1"/>
</dbReference>
<evidence type="ECO:0000256" key="12">
    <source>
        <dbReference type="ARBA" id="ARBA00022782"/>
    </source>
</evidence>
<keyword evidence="13" id="KW-0130">Cell adhesion</keyword>
<dbReference type="GO" id="GO:0098632">
    <property type="term" value="F:cell-cell adhesion mediator activity"/>
    <property type="evidence" value="ECO:0007669"/>
    <property type="project" value="TreeGrafter"/>
</dbReference>
<dbReference type="FunFam" id="2.60.40.10:FF:000768">
    <property type="entry name" value="Neural cell adhesion molecule L1-like protein"/>
    <property type="match status" value="1"/>
</dbReference>
<keyword evidence="10" id="KW-0732">Signal</keyword>
<evidence type="ECO:0000256" key="23">
    <source>
        <dbReference type="SAM" id="MobiDB-lite"/>
    </source>
</evidence>
<keyword evidence="18" id="KW-0325">Glycoprotein</keyword>
<dbReference type="GO" id="GO:0005886">
    <property type="term" value="C:plasma membrane"/>
    <property type="evidence" value="ECO:0007669"/>
    <property type="project" value="UniProtKB-SubCell"/>
</dbReference>
<keyword evidence="28" id="KW-1185">Reference proteome</keyword>
<dbReference type="SMART" id="SM00060">
    <property type="entry name" value="FN3"/>
    <property type="match status" value="5"/>
</dbReference>
<evidence type="ECO:0000256" key="13">
    <source>
        <dbReference type="ARBA" id="ARBA00022889"/>
    </source>
</evidence>
<dbReference type="GO" id="GO:0007420">
    <property type="term" value="P:brain development"/>
    <property type="evidence" value="ECO:0007669"/>
    <property type="project" value="TreeGrafter"/>
</dbReference>
<evidence type="ECO:0000256" key="2">
    <source>
        <dbReference type="ARBA" id="ARBA00004498"/>
    </source>
</evidence>
<evidence type="ECO:0000256" key="15">
    <source>
        <dbReference type="ARBA" id="ARBA00022989"/>
    </source>
</evidence>
<dbReference type="Pfam" id="PF13927">
    <property type="entry name" value="Ig_3"/>
    <property type="match status" value="2"/>
</dbReference>
<feature type="region of interest" description="Disordered" evidence="23">
    <location>
        <begin position="1279"/>
        <end position="1313"/>
    </location>
</feature>
<evidence type="ECO:0000259" key="26">
    <source>
        <dbReference type="PROSITE" id="PS50853"/>
    </source>
</evidence>
<dbReference type="FunFam" id="2.60.40.10:FF:000367">
    <property type="entry name" value="Neural cell adhesion molecule L1-like protein"/>
    <property type="match status" value="1"/>
</dbReference>
<comment type="subunit">
    <text evidence="20">May interact with L1CAM. May interact with ITGB1/ITGA1 heterodimer and ITGB1/ITGA2 heterodimer as well as with ANK3.</text>
</comment>
<keyword evidence="5" id="KW-1003">Cell membrane</keyword>
<feature type="domain" description="Ig-like" evidence="25">
    <location>
        <begin position="447"/>
        <end position="536"/>
    </location>
</feature>
<dbReference type="PROSITE" id="PS50853">
    <property type="entry name" value="FN3"/>
    <property type="match status" value="5"/>
</dbReference>
<evidence type="ECO:0000256" key="1">
    <source>
        <dbReference type="ARBA" id="ARBA00004251"/>
    </source>
</evidence>
<keyword evidence="7" id="KW-0272">Extracellular matrix</keyword>
<dbReference type="SUPFAM" id="SSF48726">
    <property type="entry name" value="Immunoglobulin"/>
    <property type="match status" value="7"/>
</dbReference>
<evidence type="ECO:0000256" key="17">
    <source>
        <dbReference type="ARBA" id="ARBA00023157"/>
    </source>
</evidence>
<evidence type="ECO:0000256" key="6">
    <source>
        <dbReference type="ARBA" id="ARBA00022525"/>
    </source>
</evidence>
<evidence type="ECO:0000259" key="25">
    <source>
        <dbReference type="PROSITE" id="PS50835"/>
    </source>
</evidence>
<dbReference type="InterPro" id="IPR013098">
    <property type="entry name" value="Ig_I-set"/>
</dbReference>
<feature type="domain" description="Fibronectin type-III" evidence="26">
    <location>
        <begin position="878"/>
        <end position="971"/>
    </location>
</feature>
<dbReference type="FunFam" id="2.60.40.10:FF:000703">
    <property type="entry name" value="Neural cell adhesion molecule L1-like protein"/>
    <property type="match status" value="1"/>
</dbReference>
<dbReference type="InterPro" id="IPR003599">
    <property type="entry name" value="Ig_sub"/>
</dbReference>
<evidence type="ECO:0000256" key="21">
    <source>
        <dbReference type="ARBA" id="ARBA00072847"/>
    </source>
</evidence>
<feature type="domain" description="Ig-like" evidence="25">
    <location>
        <begin position="259"/>
        <end position="352"/>
    </location>
</feature>
<evidence type="ECO:0000256" key="4">
    <source>
        <dbReference type="ARBA" id="ARBA00022473"/>
    </source>
</evidence>
<dbReference type="SMART" id="SM00408">
    <property type="entry name" value="IGc2"/>
    <property type="match status" value="5"/>
</dbReference>
<dbReference type="InterPro" id="IPR026966">
    <property type="entry name" value="Neurofascin/L1/NrCAM_C"/>
</dbReference>
<keyword evidence="9 24" id="KW-0812">Transmembrane</keyword>
<feature type="compositionally biased region" description="Basic and acidic residues" evidence="23">
    <location>
        <begin position="1279"/>
        <end position="1297"/>
    </location>
</feature>
<dbReference type="PANTHER" id="PTHR44170">
    <property type="entry name" value="PROTEIN SIDEKICK"/>
    <property type="match status" value="1"/>
</dbReference>
<dbReference type="STRING" id="885580.ENSFDAP00000022994"/>
<keyword evidence="4" id="KW-0217">Developmental protein</keyword>
<dbReference type="SUPFAM" id="SSF49265">
    <property type="entry name" value="Fibronectin type III"/>
    <property type="match status" value="3"/>
</dbReference>
<feature type="domain" description="Fibronectin type-III" evidence="26">
    <location>
        <begin position="976"/>
        <end position="1078"/>
    </location>
</feature>
<evidence type="ECO:0000256" key="10">
    <source>
        <dbReference type="ARBA" id="ARBA00022729"/>
    </source>
</evidence>
<dbReference type="InterPro" id="IPR003598">
    <property type="entry name" value="Ig_sub2"/>
</dbReference>
<keyword evidence="6" id="KW-0964">Secreted</keyword>
<evidence type="ECO:0000256" key="3">
    <source>
        <dbReference type="ARBA" id="ARBA00008588"/>
    </source>
</evidence>
<dbReference type="PROSITE" id="PS50835">
    <property type="entry name" value="IG_LIKE"/>
    <property type="match status" value="5"/>
</dbReference>
<dbReference type="PANTHER" id="PTHR44170:SF45">
    <property type="entry name" value="NEURAL CELL ADHESION MOLECULE L1-LIKE PROTEIN ISOFORM X1"/>
    <property type="match status" value="1"/>
</dbReference>
<dbReference type="FunFam" id="2.60.40.10:FF:000005">
    <property type="entry name" value="Neuronal cell adhesion molecule"/>
    <property type="match status" value="1"/>
</dbReference>
<dbReference type="FunFam" id="2.60.40.10:FF:000063">
    <property type="entry name" value="neural cell adhesion molecule L1"/>
    <property type="match status" value="1"/>
</dbReference>
<feature type="domain" description="Ig-like" evidence="25">
    <location>
        <begin position="355"/>
        <end position="441"/>
    </location>
</feature>
<evidence type="ECO:0000256" key="7">
    <source>
        <dbReference type="ARBA" id="ARBA00022530"/>
    </source>
</evidence>
<gene>
    <name evidence="27" type="ORF">H920_07796</name>
</gene>
<dbReference type="Proteomes" id="UP000028990">
    <property type="component" value="Unassembled WGS sequence"/>
</dbReference>
<evidence type="ECO:0000256" key="20">
    <source>
        <dbReference type="ARBA" id="ARBA00062194"/>
    </source>
</evidence>
<reference evidence="27 28" key="1">
    <citation type="submission" date="2013-11" db="EMBL/GenBank/DDBJ databases">
        <title>The Damaraland mole rat (Fukomys damarensis) genome and evolution of African mole rats.</title>
        <authorList>
            <person name="Gladyshev V.N."/>
            <person name="Fang X."/>
        </authorList>
    </citation>
    <scope>NUCLEOTIDE SEQUENCE [LARGE SCALE GENOMIC DNA]</scope>
    <source>
        <tissue evidence="27">Liver</tissue>
    </source>
</reference>
<dbReference type="CDD" id="cd04978">
    <property type="entry name" value="Ig4_L1-NrCAM_like"/>
    <property type="match status" value="1"/>
</dbReference>
<dbReference type="CDD" id="cd05845">
    <property type="entry name" value="IgI_2_L1-CAM_like"/>
    <property type="match status" value="1"/>
</dbReference>
<keyword evidence="11" id="KW-0677">Repeat</keyword>
<keyword evidence="19" id="KW-0393">Immunoglobulin domain</keyword>
<dbReference type="Pfam" id="PF00041">
    <property type="entry name" value="fn3"/>
    <property type="match status" value="5"/>
</dbReference>
<dbReference type="CDD" id="cd00096">
    <property type="entry name" value="Ig"/>
    <property type="match status" value="3"/>
</dbReference>
<sequence length="1373" mass="153555">MQEKSQECRVPVRGAESREKLCSGKEFGFLRVDRRLELVAQGLVQADVTSYGALQIMMTIDVSATQEHQKNSSRFSWTKDDKHFDLSDARIIASNNSGTFKIPNEGHISHYQGKYRCYASNKLGVAMSEEIEFIVPSVPKFPKEKIEPLDVEEGDPIVLPCNPPKGLPPLHIYWMNIELEHIEQDERVYMSQKGDLYFANVEEKDSRNDYCCFAAFPRLRTIVQKMPMKLTVNSLKHANDSSSPTEISSNANLIKQRKPRLLLPPPESGSESSVTILRGDTLLLECFAEGLPTPQVEWEKMGDDLPKGRETKENYGKTLKIENIAYQDKGNYRCTANNFLGTASHDFHVIVEEPPRWTKKPESGVYSTGSSGILLCEAEGEPQPTIKWRVNGFPIDNHLFAGDVVFPREISFTNLHPNHTAVYQCEASNVHGTILANVNIDVVDVIPLIQTKDEENYATVIGYSAFLHCEYFASPEAVVTWQRMDEAQPLEGGRYHIHENGTLQILGTTEEDAGSYSCWVENAIGKTAVIANLDIRNATKLRVSPKNPRVPKLHLLELHCESKCDSHLKPSLKLSWSKNGEDFEINSTEDGRIVIDGAKLTISNVTLEDQGVYSCLAQTALDSIAEVTHVTVLDVPDPPGDLRLSERQNRSVRLSWEAGDDHNSNISEYIVEFEGNREEPGRWEELTRIQGKESTVLLRLAPYVRYQFRVTAVNEVGKGLPSQPSDYHETPPAVIDGAKLTISNVTLEDQGVYSCLAQTALDSIAEVTHVTVLDVPDPPGDLRLSERQNRSVRLSWEAGDDHNSNISEYIVEFEGNREEPGRWEELTRIQGKESTVLLRLAPYVRYQFRVTAVNEVGKGLPSQPSDYHETPPAAPEKNPQNIRVQASQPKEMIIKWEPLKSMEQNGPGLEYRVTWKPQGAPVEWEEETVTNHTLRVMTPTVYAPYDVQVQAINQLGSGPEPQSVVLYSGEDYPDSAPMVHSVDVINSTLVKVTWSKIPKDRVHGHLKGYQINWWKTKSLLDGRTHPKEVNILRFSGQRNYGMVPSLDAFSEFHLTVLAYNSKGAGPESDPYIFQTPEGVPEKPTFLKVIKVDKDTATLSWERPMKLNGNLTGYLLQYQIINGTDEIGELNEINITTPSKSTWHLSNLSATTKYKFYLRACTSKGCGKPVTEETATSGEGSKGIRKISEGVNLTQKIHPVEVFEPGAEHIVRLMTKNWGDNDSIFQDVIETRGREYAGLYDDISTQGWFIGLMCAVALLTLILLTVCFVKRNKGGKYSVKEKEDLHPDPEVQSVKDETFGEYSDSDEKPLKGSLRSLNRAMQPTESADSLVQYGEGDHGLFNEDGSFIGAYTGSKEKGSVESNGSSTATFPLRA</sequence>
<feature type="domain" description="Ig-like" evidence="25">
    <location>
        <begin position="136"/>
        <end position="231"/>
    </location>
</feature>
<keyword evidence="15 24" id="KW-1133">Transmembrane helix</keyword>
<evidence type="ECO:0000256" key="24">
    <source>
        <dbReference type="SAM" id="Phobius"/>
    </source>
</evidence>
<keyword evidence="17" id="KW-1015">Disulfide bond</keyword>
<name>A0A091DF89_FUKDA</name>
<feature type="region of interest" description="Disordered" evidence="23">
    <location>
        <begin position="1351"/>
        <end position="1373"/>
    </location>
</feature>
<dbReference type="FunFam" id="2.60.40.10:FF:000038">
    <property type="entry name" value="Neuronal cell adhesion molecule"/>
    <property type="match status" value="1"/>
</dbReference>
<dbReference type="Pfam" id="PF13882">
    <property type="entry name" value="Bravo_FIGEY"/>
    <property type="match status" value="1"/>
</dbReference>
<evidence type="ECO:0000256" key="18">
    <source>
        <dbReference type="ARBA" id="ARBA00023180"/>
    </source>
</evidence>
<feature type="compositionally biased region" description="Polar residues" evidence="23">
    <location>
        <begin position="1359"/>
        <end position="1373"/>
    </location>
</feature>
<dbReference type="Gene3D" id="2.60.40.10">
    <property type="entry name" value="Immunoglobulins"/>
    <property type="match status" value="11"/>
</dbReference>
<feature type="transmembrane region" description="Helical" evidence="24">
    <location>
        <begin position="1247"/>
        <end position="1268"/>
    </location>
</feature>
<keyword evidence="14" id="KW-0524">Neurogenesis</keyword>
<dbReference type="SMART" id="SM00409">
    <property type="entry name" value="IG"/>
    <property type="match status" value="6"/>
</dbReference>
<evidence type="ECO:0000256" key="9">
    <source>
        <dbReference type="ARBA" id="ARBA00022692"/>
    </source>
</evidence>
<comment type="subcellular location">
    <subcellularLocation>
        <location evidence="1">Cell membrane</location>
        <topology evidence="1">Single-pass type I membrane protein</topology>
    </subcellularLocation>
    <subcellularLocation>
        <location evidence="2">Secreted</location>
        <location evidence="2">Extracellular space</location>
        <location evidence="2">Extracellular matrix</location>
    </subcellularLocation>
</comment>
<feature type="region of interest" description="Disordered" evidence="23">
    <location>
        <begin position="857"/>
        <end position="883"/>
    </location>
</feature>
<dbReference type="FunFam" id="2.60.40.10:FF:000057">
    <property type="entry name" value="neural cell adhesion molecule L1"/>
    <property type="match status" value="2"/>
</dbReference>
<evidence type="ECO:0000256" key="14">
    <source>
        <dbReference type="ARBA" id="ARBA00022902"/>
    </source>
</evidence>
<dbReference type="InterPro" id="IPR007110">
    <property type="entry name" value="Ig-like_dom"/>
</dbReference>
<comment type="similarity">
    <text evidence="3">Belongs to the immunoglobulin superfamily. L1/neurofascin/NgCAM family.</text>
</comment>
<feature type="domain" description="Ig-like" evidence="25">
    <location>
        <begin position="539"/>
        <end position="628"/>
    </location>
</feature>
<dbReference type="GO" id="GO:0030424">
    <property type="term" value="C:axon"/>
    <property type="evidence" value="ECO:0007669"/>
    <property type="project" value="TreeGrafter"/>
</dbReference>
<keyword evidence="8" id="KW-0597">Phosphoprotein</keyword>
<proteinExistence type="inferred from homology"/>
<feature type="domain" description="Fibronectin type-III" evidence="26">
    <location>
        <begin position="1079"/>
        <end position="1179"/>
    </location>
</feature>
<dbReference type="Pfam" id="PF07679">
    <property type="entry name" value="I-set"/>
    <property type="match status" value="2"/>
</dbReference>
<evidence type="ECO:0000256" key="22">
    <source>
        <dbReference type="ARBA" id="ARBA00082292"/>
    </source>
</evidence>
<dbReference type="GO" id="GO:0007411">
    <property type="term" value="P:axon guidance"/>
    <property type="evidence" value="ECO:0007669"/>
    <property type="project" value="TreeGrafter"/>
</dbReference>
<evidence type="ECO:0000256" key="11">
    <source>
        <dbReference type="ARBA" id="ARBA00022737"/>
    </source>
</evidence>
<evidence type="ECO:0000313" key="27">
    <source>
        <dbReference type="EMBL" id="KFO30804.1"/>
    </source>
</evidence>
<dbReference type="CDD" id="cd00063">
    <property type="entry name" value="FN3"/>
    <property type="match status" value="5"/>
</dbReference>
<dbReference type="FunFam" id="2.60.40.10:FF:000418">
    <property type="entry name" value="Neural cell adhesion molecule L1-like protein"/>
    <property type="match status" value="1"/>
</dbReference>
<dbReference type="InterPro" id="IPR036179">
    <property type="entry name" value="Ig-like_dom_sf"/>
</dbReference>
<accession>A0A091DF89</accession>
<protein>
    <recommendedName>
        <fullName evidence="21">Neural cell adhesion molecule L1-like protein</fullName>
    </recommendedName>
    <alternativeName>
        <fullName evidence="22">Close homolog of L1</fullName>
    </alternativeName>
</protein>
<dbReference type="InterPro" id="IPR036116">
    <property type="entry name" value="FN3_sf"/>
</dbReference>
<evidence type="ECO:0000256" key="8">
    <source>
        <dbReference type="ARBA" id="ARBA00022553"/>
    </source>
</evidence>
<dbReference type="InterPro" id="IPR013783">
    <property type="entry name" value="Ig-like_fold"/>
</dbReference>
<keyword evidence="12" id="KW-0221">Differentiation</keyword>